<dbReference type="PANTHER" id="PTHR22409">
    <property type="entry name" value="CHROMOSOME 19 OPEN READING FRAME 44"/>
    <property type="match status" value="1"/>
</dbReference>
<reference evidence="3" key="2">
    <citation type="submission" date="2025-09" db="UniProtKB">
        <authorList>
            <consortium name="Ensembl"/>
        </authorList>
    </citation>
    <scope>IDENTIFICATION</scope>
</reference>
<proteinExistence type="predicted"/>
<name>A0A8C2V1D4_CHILA</name>
<feature type="compositionally biased region" description="Low complexity" evidence="1">
    <location>
        <begin position="214"/>
        <end position="228"/>
    </location>
</feature>
<feature type="compositionally biased region" description="Polar residues" evidence="1">
    <location>
        <begin position="335"/>
        <end position="358"/>
    </location>
</feature>
<evidence type="ECO:0000313" key="4">
    <source>
        <dbReference type="Proteomes" id="UP000694398"/>
    </source>
</evidence>
<dbReference type="InterPro" id="IPR040120">
    <property type="entry name" value="C19orf44-like"/>
</dbReference>
<dbReference type="AlphaFoldDB" id="A0A8C2V1D4"/>
<protein>
    <recommendedName>
        <fullName evidence="2">DUF4614 domain-containing protein</fullName>
    </recommendedName>
</protein>
<dbReference type="GeneID" id="102026345"/>
<evidence type="ECO:0000256" key="1">
    <source>
        <dbReference type="SAM" id="MobiDB-lite"/>
    </source>
</evidence>
<feature type="region of interest" description="Disordered" evidence="1">
    <location>
        <begin position="148"/>
        <end position="172"/>
    </location>
</feature>
<dbReference type="RefSeq" id="XP_005409553.1">
    <property type="nucleotide sequence ID" value="XM_005409496.2"/>
</dbReference>
<sequence>MQWRPPPRLPGQQDPEYWAAIHSGMASMRETSFPGHRVFDLSAVSLDELQMEDLGHLASHRHPTHAAPMAGRFLKRDRSVGAKHLGATAPGGQGRGPRLSSGRSPTSTLAGNTLAATGSQVRAHAVLRKAAQMESKTLGRAKACLTRGDMESDPKTVSERPPEKSEDVACESTASPLAFQTRALAASEVESPVPGRDGRRFLKTKAPAAEDRVPQVQVRTQTQRPKTPWQSEPAGKLSSLDSDAEEMHAVLGSLAEFSGEETCSRLGLPSGKVREREPGRTASQEQTRTPQIRPGVKPPWTRSPPASGSAHRALQGARTHVHSPQACVSRGPASCTASLSVSGTSAQPVSSTAVPGQLSSSSRRSAAGAGEDAAPDTGNQEDDDSLDDFRVNILSLDDLAPAVSENSDLGQKAAGAQGEESSDRNLVAQAPAPAGLEAPRCPQPRSSACQGAASPGAGDKGVPTESESESEVSERLGDSVRSRLGSLALESSSASTAYSEDFEPTPSPSEDAPEGMQETASSSTGAALLPRPPASRQPRARPMARVTLRDTAVQTLDVASARPWAEADGVALGGSCVDPAPIAPHVVSAEAIEALTAHSPATVALDDLLRQQLHLTQQFIQASRHLHVSLLRSLDGDAFHYHSLEEAKEYIRRHRPSLLSRADAVPDAEEP</sequence>
<dbReference type="OrthoDB" id="2151530at2759"/>
<dbReference type="Pfam" id="PF15391">
    <property type="entry name" value="DUF4614"/>
    <property type="match status" value="1"/>
</dbReference>
<feature type="region of interest" description="Disordered" evidence="1">
    <location>
        <begin position="185"/>
        <end position="244"/>
    </location>
</feature>
<feature type="region of interest" description="Disordered" evidence="1">
    <location>
        <begin position="84"/>
        <end position="111"/>
    </location>
</feature>
<feature type="compositionally biased region" description="Basic and acidic residues" evidence="1">
    <location>
        <begin position="472"/>
        <end position="481"/>
    </location>
</feature>
<feature type="region of interest" description="Disordered" evidence="1">
    <location>
        <begin position="260"/>
        <end position="389"/>
    </location>
</feature>
<feature type="region of interest" description="Disordered" evidence="1">
    <location>
        <begin position="401"/>
        <end position="542"/>
    </location>
</feature>
<keyword evidence="4" id="KW-1185">Reference proteome</keyword>
<feature type="domain" description="DUF4614" evidence="2">
    <location>
        <begin position="498"/>
        <end position="656"/>
    </location>
</feature>
<dbReference type="OMA" id="FKINVMT"/>
<evidence type="ECO:0000259" key="2">
    <source>
        <dbReference type="Pfam" id="PF15391"/>
    </source>
</evidence>
<feature type="compositionally biased region" description="Low complexity" evidence="1">
    <location>
        <begin position="482"/>
        <end position="499"/>
    </location>
</feature>
<feature type="compositionally biased region" description="Basic and acidic residues" evidence="1">
    <location>
        <begin position="148"/>
        <end position="167"/>
    </location>
</feature>
<dbReference type="InterPro" id="IPR027884">
    <property type="entry name" value="DUF4614"/>
</dbReference>
<organism evidence="3 4">
    <name type="scientific">Chinchilla lanigera</name>
    <name type="common">Long-tailed chinchilla</name>
    <name type="synonym">Chinchilla villidera</name>
    <dbReference type="NCBI Taxonomy" id="34839"/>
    <lineage>
        <taxon>Eukaryota</taxon>
        <taxon>Metazoa</taxon>
        <taxon>Chordata</taxon>
        <taxon>Craniata</taxon>
        <taxon>Vertebrata</taxon>
        <taxon>Euteleostomi</taxon>
        <taxon>Mammalia</taxon>
        <taxon>Eutheria</taxon>
        <taxon>Euarchontoglires</taxon>
        <taxon>Glires</taxon>
        <taxon>Rodentia</taxon>
        <taxon>Hystricomorpha</taxon>
        <taxon>Chinchillidae</taxon>
        <taxon>Chinchilla</taxon>
    </lineage>
</organism>
<feature type="compositionally biased region" description="Low complexity" evidence="1">
    <location>
        <begin position="359"/>
        <end position="372"/>
    </location>
</feature>
<accession>A0A8C2V1D4</accession>
<feature type="compositionally biased region" description="Polar residues" evidence="1">
    <location>
        <begin position="101"/>
        <end position="111"/>
    </location>
</feature>
<feature type="compositionally biased region" description="Polar residues" evidence="1">
    <location>
        <begin position="281"/>
        <end position="290"/>
    </location>
</feature>
<dbReference type="PANTHER" id="PTHR22409:SF2">
    <property type="entry name" value="CHROMOSOME 19 OPEN READING FRAME 44"/>
    <property type="match status" value="1"/>
</dbReference>
<dbReference type="GeneTree" id="ENSGT00390000002505"/>
<gene>
    <name evidence="3" type="primary">LOC102026345</name>
</gene>
<dbReference type="Ensembl" id="ENSCLAT00000008637.1">
    <property type="protein sequence ID" value="ENSCLAP00000008510.1"/>
    <property type="gene ID" value="ENSCLAG00000005950.1"/>
</dbReference>
<reference evidence="3" key="1">
    <citation type="submission" date="2025-08" db="UniProtKB">
        <authorList>
            <consortium name="Ensembl"/>
        </authorList>
    </citation>
    <scope>IDENTIFICATION</scope>
</reference>
<dbReference type="Proteomes" id="UP000694398">
    <property type="component" value="Unassembled WGS sequence"/>
</dbReference>
<evidence type="ECO:0000313" key="3">
    <source>
        <dbReference type="Ensembl" id="ENSCLAP00000008510.1"/>
    </source>
</evidence>